<proteinExistence type="predicted"/>
<dbReference type="EMBL" id="AP026867">
    <property type="protein sequence ID" value="BDS13722.1"/>
    <property type="molecule type" value="Genomic_DNA"/>
</dbReference>
<feature type="transmembrane region" description="Helical" evidence="1">
    <location>
        <begin position="21"/>
        <end position="39"/>
    </location>
</feature>
<keyword evidence="1" id="KW-1133">Transmembrane helix</keyword>
<accession>A0A916DVH0</accession>
<evidence type="ECO:0000256" key="1">
    <source>
        <dbReference type="SAM" id="Phobius"/>
    </source>
</evidence>
<name>A0A916DVH0_9BACT</name>
<dbReference type="AlphaFoldDB" id="A0A916DVH0"/>
<sequence>MKTHCLQKGQMIRGKPSPIKIRILLSISYNAIIIIENWVSDKVFSVKELTTQS</sequence>
<dbReference type="Proteomes" id="UP001060919">
    <property type="component" value="Chromosome"/>
</dbReference>
<keyword evidence="1" id="KW-0812">Transmembrane</keyword>
<reference evidence="2" key="1">
    <citation type="submission" date="2022-09" db="EMBL/GenBank/DDBJ databases">
        <title>Aureispira anguillicida sp. nov., isolated from Leptocephalus of Japanese eel Anguilla japonica.</title>
        <authorList>
            <person name="Yuasa K."/>
            <person name="Mekata T."/>
            <person name="Ikunari K."/>
        </authorList>
    </citation>
    <scope>NUCLEOTIDE SEQUENCE</scope>
    <source>
        <strain evidence="2">EL160426</strain>
    </source>
</reference>
<keyword evidence="1" id="KW-0472">Membrane</keyword>
<gene>
    <name evidence="2" type="ORF">AsAng_0044630</name>
</gene>
<dbReference type="KEGG" id="aup:AsAng_0044630"/>
<organism evidence="2 3">
    <name type="scientific">Aureispira anguillae</name>
    <dbReference type="NCBI Taxonomy" id="2864201"/>
    <lineage>
        <taxon>Bacteria</taxon>
        <taxon>Pseudomonadati</taxon>
        <taxon>Bacteroidota</taxon>
        <taxon>Saprospiria</taxon>
        <taxon>Saprospirales</taxon>
        <taxon>Saprospiraceae</taxon>
        <taxon>Aureispira</taxon>
    </lineage>
</organism>
<protein>
    <submittedName>
        <fullName evidence="2">Uncharacterized protein</fullName>
    </submittedName>
</protein>
<evidence type="ECO:0000313" key="2">
    <source>
        <dbReference type="EMBL" id="BDS13722.1"/>
    </source>
</evidence>
<keyword evidence="3" id="KW-1185">Reference proteome</keyword>
<evidence type="ECO:0000313" key="3">
    <source>
        <dbReference type="Proteomes" id="UP001060919"/>
    </source>
</evidence>
<dbReference type="RefSeq" id="WP_264788975.1">
    <property type="nucleotide sequence ID" value="NZ_AP026867.1"/>
</dbReference>